<protein>
    <submittedName>
        <fullName evidence="7">DNA-binding SARP family transcriptional activator</fullName>
    </submittedName>
</protein>
<name>A0A2P8HZW2_SACCR</name>
<dbReference type="GO" id="GO:0000160">
    <property type="term" value="P:phosphorelay signal transduction system"/>
    <property type="evidence" value="ECO:0007669"/>
    <property type="project" value="InterPro"/>
</dbReference>
<dbReference type="InterPro" id="IPR011990">
    <property type="entry name" value="TPR-like_helical_dom_sf"/>
</dbReference>
<feature type="domain" description="OmpR/PhoB-type" evidence="6">
    <location>
        <begin position="1"/>
        <end position="94"/>
    </location>
</feature>
<dbReference type="PANTHER" id="PTHR35807:SF1">
    <property type="entry name" value="TRANSCRIPTIONAL REGULATOR REDD"/>
    <property type="match status" value="1"/>
</dbReference>
<keyword evidence="8" id="KW-1185">Reference proteome</keyword>
<dbReference type="Proteomes" id="UP000241118">
    <property type="component" value="Unassembled WGS sequence"/>
</dbReference>
<dbReference type="InterPro" id="IPR036388">
    <property type="entry name" value="WH-like_DNA-bd_sf"/>
</dbReference>
<dbReference type="InterPro" id="IPR051677">
    <property type="entry name" value="AfsR-DnrI-RedD_regulator"/>
</dbReference>
<dbReference type="EMBL" id="PYAX01000018">
    <property type="protein sequence ID" value="PSL51749.1"/>
    <property type="molecule type" value="Genomic_DNA"/>
</dbReference>
<dbReference type="GO" id="GO:0006355">
    <property type="term" value="P:regulation of DNA-templated transcription"/>
    <property type="evidence" value="ECO:0007669"/>
    <property type="project" value="InterPro"/>
</dbReference>
<evidence type="ECO:0000256" key="1">
    <source>
        <dbReference type="ARBA" id="ARBA00005820"/>
    </source>
</evidence>
<evidence type="ECO:0000313" key="7">
    <source>
        <dbReference type="EMBL" id="PSL51749.1"/>
    </source>
</evidence>
<dbReference type="SMART" id="SM01043">
    <property type="entry name" value="BTAD"/>
    <property type="match status" value="1"/>
</dbReference>
<evidence type="ECO:0000256" key="3">
    <source>
        <dbReference type="ARBA" id="ARBA00023125"/>
    </source>
</evidence>
<dbReference type="Gene3D" id="1.25.40.10">
    <property type="entry name" value="Tetratricopeptide repeat domain"/>
    <property type="match status" value="1"/>
</dbReference>
<dbReference type="PANTHER" id="PTHR35807">
    <property type="entry name" value="TRANSCRIPTIONAL REGULATOR REDD-RELATED"/>
    <property type="match status" value="1"/>
</dbReference>
<keyword evidence="3 5" id="KW-0238">DNA-binding</keyword>
<accession>A0A2P8HZW2</accession>
<dbReference type="InterPro" id="IPR016032">
    <property type="entry name" value="Sig_transdc_resp-reg_C-effctor"/>
</dbReference>
<dbReference type="SUPFAM" id="SSF48452">
    <property type="entry name" value="TPR-like"/>
    <property type="match status" value="1"/>
</dbReference>
<feature type="DNA-binding region" description="OmpR/PhoB-type" evidence="5">
    <location>
        <begin position="1"/>
        <end position="94"/>
    </location>
</feature>
<evidence type="ECO:0000259" key="6">
    <source>
        <dbReference type="PROSITE" id="PS51755"/>
    </source>
</evidence>
<dbReference type="GO" id="GO:0003677">
    <property type="term" value="F:DNA binding"/>
    <property type="evidence" value="ECO:0007669"/>
    <property type="project" value="UniProtKB-UniRule"/>
</dbReference>
<dbReference type="Pfam" id="PF03704">
    <property type="entry name" value="BTAD"/>
    <property type="match status" value="1"/>
</dbReference>
<sequence>MAVLVLGRPVVRTGGVPRHPTRRMTRILLGVLALRANRALSLEWVVEALWPNRPPASAAANVRTHIADLRGLLRAAGQGRPAIVTSREGYVLVAPPDGVDVTLFQRLLAEAHELRGRGEAIAAAGCLARAVALWRGPVMAGVPVPEAVRPDVTVLDEQRIGAIEDLVGVRLALGLHDGLVAALAGLVVEHPLRERLWRHLVAALAAEGRRTEAVAVYRRLVAVLDAELGVPPSADTIALYESVRRNDPAASEPGGQN</sequence>
<dbReference type="PROSITE" id="PS51755">
    <property type="entry name" value="OMPR_PHOB"/>
    <property type="match status" value="1"/>
</dbReference>
<evidence type="ECO:0000313" key="8">
    <source>
        <dbReference type="Proteomes" id="UP000241118"/>
    </source>
</evidence>
<dbReference type="RefSeq" id="WP_106619624.1">
    <property type="nucleotide sequence ID" value="NZ_PYAX01000018.1"/>
</dbReference>
<evidence type="ECO:0000256" key="2">
    <source>
        <dbReference type="ARBA" id="ARBA00023015"/>
    </source>
</evidence>
<dbReference type="SUPFAM" id="SSF46894">
    <property type="entry name" value="C-terminal effector domain of the bipartite response regulators"/>
    <property type="match status" value="1"/>
</dbReference>
<reference evidence="7 8" key="1">
    <citation type="submission" date="2018-03" db="EMBL/GenBank/DDBJ databases">
        <title>Genomic Encyclopedia of Type Strains, Phase III (KMG-III): the genomes of soil and plant-associated and newly described type strains.</title>
        <authorList>
            <person name="Whitman W."/>
        </authorList>
    </citation>
    <scope>NUCLEOTIDE SEQUENCE [LARGE SCALE GENOMIC DNA]</scope>
    <source>
        <strain evidence="7 8">CGMCC 4.7097</strain>
    </source>
</reference>
<comment type="caution">
    <text evidence="7">The sequence shown here is derived from an EMBL/GenBank/DDBJ whole genome shotgun (WGS) entry which is preliminary data.</text>
</comment>
<dbReference type="AlphaFoldDB" id="A0A2P8HZW2"/>
<evidence type="ECO:0000256" key="4">
    <source>
        <dbReference type="ARBA" id="ARBA00023163"/>
    </source>
</evidence>
<gene>
    <name evidence="7" type="ORF">B0I31_11862</name>
</gene>
<dbReference type="CDD" id="cd15831">
    <property type="entry name" value="BTAD"/>
    <property type="match status" value="1"/>
</dbReference>
<evidence type="ECO:0000256" key="5">
    <source>
        <dbReference type="PROSITE-ProRule" id="PRU01091"/>
    </source>
</evidence>
<dbReference type="Gene3D" id="1.10.10.10">
    <property type="entry name" value="Winged helix-like DNA-binding domain superfamily/Winged helix DNA-binding domain"/>
    <property type="match status" value="1"/>
</dbReference>
<proteinExistence type="inferred from homology"/>
<dbReference type="OrthoDB" id="3817100at2"/>
<keyword evidence="2" id="KW-0805">Transcription regulation</keyword>
<dbReference type="Pfam" id="PF00486">
    <property type="entry name" value="Trans_reg_C"/>
    <property type="match status" value="1"/>
</dbReference>
<dbReference type="InterPro" id="IPR001867">
    <property type="entry name" value="OmpR/PhoB-type_DNA-bd"/>
</dbReference>
<organism evidence="7 8">
    <name type="scientific">Saccharothrix carnea</name>
    <dbReference type="NCBI Taxonomy" id="1280637"/>
    <lineage>
        <taxon>Bacteria</taxon>
        <taxon>Bacillati</taxon>
        <taxon>Actinomycetota</taxon>
        <taxon>Actinomycetes</taxon>
        <taxon>Pseudonocardiales</taxon>
        <taxon>Pseudonocardiaceae</taxon>
        <taxon>Saccharothrix</taxon>
    </lineage>
</organism>
<keyword evidence="4" id="KW-0804">Transcription</keyword>
<dbReference type="SMART" id="SM00862">
    <property type="entry name" value="Trans_reg_C"/>
    <property type="match status" value="1"/>
</dbReference>
<comment type="similarity">
    <text evidence="1">Belongs to the AfsR/DnrI/RedD regulatory family.</text>
</comment>
<dbReference type="InterPro" id="IPR005158">
    <property type="entry name" value="BTAD"/>
</dbReference>